<accession>A0A8S5LHL7</accession>
<organism evidence="1">
    <name type="scientific">Siphoviridae sp. ctxS04</name>
    <dbReference type="NCBI Taxonomy" id="2823610"/>
    <lineage>
        <taxon>Viruses</taxon>
        <taxon>Duplodnaviria</taxon>
        <taxon>Heunggongvirae</taxon>
        <taxon>Uroviricota</taxon>
        <taxon>Caudoviricetes</taxon>
    </lineage>
</organism>
<dbReference type="EMBL" id="BK014719">
    <property type="protein sequence ID" value="DAD69368.1"/>
    <property type="molecule type" value="Genomic_DNA"/>
</dbReference>
<evidence type="ECO:0000313" key="1">
    <source>
        <dbReference type="EMBL" id="DAD69368.1"/>
    </source>
</evidence>
<sequence length="69" mass="7900">MKCGPKPDRIFPVKGGYVLCPKCLESGLRNKLQEAPPDMKAIRLRLYCRQCKSRYIVNIAEGQCREDQS</sequence>
<name>A0A8S5LHL7_9CAUD</name>
<protein>
    <submittedName>
        <fullName evidence="1">Cysteine-rich protein</fullName>
    </submittedName>
</protein>
<reference evidence="1" key="1">
    <citation type="journal article" date="2021" name="Proc. Natl. Acad. Sci. U.S.A.">
        <title>A Catalog of Tens of Thousands of Viruses from Human Metagenomes Reveals Hidden Associations with Chronic Diseases.</title>
        <authorList>
            <person name="Tisza M.J."/>
            <person name="Buck C.B."/>
        </authorList>
    </citation>
    <scope>NUCLEOTIDE SEQUENCE</scope>
    <source>
        <strain evidence="1">CtxS04</strain>
    </source>
</reference>
<proteinExistence type="predicted"/>